<keyword evidence="5 7" id="KW-1133">Transmembrane helix</keyword>
<dbReference type="GO" id="GO:0005886">
    <property type="term" value="C:plasma membrane"/>
    <property type="evidence" value="ECO:0007669"/>
    <property type="project" value="UniProtKB-SubCell"/>
</dbReference>
<evidence type="ECO:0000256" key="1">
    <source>
        <dbReference type="ARBA" id="ARBA00004651"/>
    </source>
</evidence>
<organism evidence="9 10">
    <name type="scientific">Dorea formicigenerans</name>
    <dbReference type="NCBI Taxonomy" id="39486"/>
    <lineage>
        <taxon>Bacteria</taxon>
        <taxon>Bacillati</taxon>
        <taxon>Bacillota</taxon>
        <taxon>Clostridia</taxon>
        <taxon>Lachnospirales</taxon>
        <taxon>Lachnospiraceae</taxon>
        <taxon>Dorea</taxon>
    </lineage>
</organism>
<protein>
    <submittedName>
        <fullName evidence="9">Bicarbonate transport system permease protein CmpB</fullName>
    </submittedName>
</protein>
<gene>
    <name evidence="9" type="primary">cmpB</name>
    <name evidence="9" type="ORF">DFSSTS7063_03192</name>
</gene>
<evidence type="ECO:0000256" key="3">
    <source>
        <dbReference type="ARBA" id="ARBA00022475"/>
    </source>
</evidence>
<dbReference type="Proteomes" id="UP000358366">
    <property type="component" value="Unassembled WGS sequence"/>
</dbReference>
<dbReference type="Pfam" id="PF00528">
    <property type="entry name" value="BPD_transp_1"/>
    <property type="match status" value="1"/>
</dbReference>
<keyword evidence="3" id="KW-1003">Cell membrane</keyword>
<evidence type="ECO:0000256" key="6">
    <source>
        <dbReference type="ARBA" id="ARBA00023136"/>
    </source>
</evidence>
<evidence type="ECO:0000256" key="5">
    <source>
        <dbReference type="ARBA" id="ARBA00022989"/>
    </source>
</evidence>
<keyword evidence="2 7" id="KW-0813">Transport</keyword>
<dbReference type="PANTHER" id="PTHR30151:SF0">
    <property type="entry name" value="ABC TRANSPORTER PERMEASE PROTEIN MJ0413-RELATED"/>
    <property type="match status" value="1"/>
</dbReference>
<keyword evidence="4 7" id="KW-0812">Transmembrane</keyword>
<evidence type="ECO:0000256" key="4">
    <source>
        <dbReference type="ARBA" id="ARBA00022692"/>
    </source>
</evidence>
<feature type="transmembrane region" description="Helical" evidence="7">
    <location>
        <begin position="95"/>
        <end position="117"/>
    </location>
</feature>
<keyword evidence="6 7" id="KW-0472">Membrane</keyword>
<dbReference type="PROSITE" id="PS50928">
    <property type="entry name" value="ABC_TM1"/>
    <property type="match status" value="1"/>
</dbReference>
<dbReference type="InterPro" id="IPR000515">
    <property type="entry name" value="MetI-like"/>
</dbReference>
<feature type="transmembrane region" description="Helical" evidence="7">
    <location>
        <begin position="39"/>
        <end position="60"/>
    </location>
</feature>
<evidence type="ECO:0000259" key="8">
    <source>
        <dbReference type="PROSITE" id="PS50928"/>
    </source>
</evidence>
<dbReference type="GO" id="GO:0055085">
    <property type="term" value="P:transmembrane transport"/>
    <property type="evidence" value="ECO:0007669"/>
    <property type="project" value="InterPro"/>
</dbReference>
<feature type="domain" description="ABC transmembrane type-1" evidence="8">
    <location>
        <begin position="88"/>
        <end position="223"/>
    </location>
</feature>
<accession>A0A564UU21</accession>
<dbReference type="EMBL" id="CABHNI010000061">
    <property type="protein sequence ID" value="VUX23094.1"/>
    <property type="molecule type" value="Genomic_DNA"/>
</dbReference>
<comment type="similarity">
    <text evidence="7">Belongs to the binding-protein-dependent transport system permease family.</text>
</comment>
<feature type="transmembrane region" description="Helical" evidence="7">
    <location>
        <begin position="154"/>
        <end position="173"/>
    </location>
</feature>
<dbReference type="SUPFAM" id="SSF161098">
    <property type="entry name" value="MetI-like"/>
    <property type="match status" value="1"/>
</dbReference>
<name>A0A564UU21_9FIRM</name>
<dbReference type="PANTHER" id="PTHR30151">
    <property type="entry name" value="ALKANE SULFONATE ABC TRANSPORTER-RELATED, MEMBRANE SUBUNIT"/>
    <property type="match status" value="1"/>
</dbReference>
<evidence type="ECO:0000256" key="2">
    <source>
        <dbReference type="ARBA" id="ARBA00022448"/>
    </source>
</evidence>
<proteinExistence type="inferred from homology"/>
<dbReference type="NCBIfam" id="NF040733">
    <property type="entry name" value="ABC_perm_U"/>
    <property type="match status" value="1"/>
</dbReference>
<evidence type="ECO:0000313" key="9">
    <source>
        <dbReference type="EMBL" id="VUX23094.1"/>
    </source>
</evidence>
<evidence type="ECO:0000313" key="10">
    <source>
        <dbReference type="Proteomes" id="UP000358366"/>
    </source>
</evidence>
<comment type="subcellular location">
    <subcellularLocation>
        <location evidence="1 7">Cell membrane</location>
        <topology evidence="1 7">Multi-pass membrane protein</topology>
    </subcellularLocation>
</comment>
<dbReference type="CDD" id="cd06261">
    <property type="entry name" value="TM_PBP2"/>
    <property type="match status" value="1"/>
</dbReference>
<feature type="transmembrane region" description="Helical" evidence="7">
    <location>
        <begin position="129"/>
        <end position="148"/>
    </location>
</feature>
<dbReference type="InterPro" id="IPR035906">
    <property type="entry name" value="MetI-like_sf"/>
</dbReference>
<dbReference type="AlphaFoldDB" id="A0A564UU21"/>
<dbReference type="Gene3D" id="1.10.3720.10">
    <property type="entry name" value="MetI-like"/>
    <property type="match status" value="1"/>
</dbReference>
<reference evidence="9 10" key="1">
    <citation type="submission" date="2019-07" db="EMBL/GenBank/DDBJ databases">
        <authorList>
            <person name="Hibberd C M."/>
            <person name="Gehrig L. J."/>
            <person name="Chang H.-W."/>
            <person name="Venkatesh S."/>
        </authorList>
    </citation>
    <scope>NUCLEOTIDE SEQUENCE [LARGE SCALE GENOMIC DNA]</scope>
    <source>
        <strain evidence="9">Dorea_formicigenerans_SSTS_Bg7063</strain>
    </source>
</reference>
<sequence length="223" mass="24550">MGNNKNNDDVNQQVNRMQAATNNGDRNRWRKMGGKNRNFAALIALIIICGIWTLAAHAVAKPFLFPYFEDVVKEVVYSLSDMYVLRNLGITMRRVLTGAFYAFIIGLPLGMIMGYSPKILRTLSPFMNSLRQVPIMAWVPLAIVWFGIGDGPTIFLIAFSGVFTIILNTISGVQDISKDFYNAARSMGANTLSIIKDIVLPGSLPGVMTGVRLAIGLGWMSVI</sequence>
<evidence type="ECO:0000256" key="7">
    <source>
        <dbReference type="RuleBase" id="RU363032"/>
    </source>
</evidence>